<gene>
    <name evidence="3" type="ORF">SAMN02745975_01194</name>
</gene>
<dbReference type="EMBL" id="FQZV01000013">
    <property type="protein sequence ID" value="SHJ05612.1"/>
    <property type="molecule type" value="Genomic_DNA"/>
</dbReference>
<dbReference type="InterPro" id="IPR027065">
    <property type="entry name" value="Lon_Prtase"/>
</dbReference>
<dbReference type="GO" id="GO:0006508">
    <property type="term" value="P:proteolysis"/>
    <property type="evidence" value="ECO:0007669"/>
    <property type="project" value="UniProtKB-KW"/>
</dbReference>
<dbReference type="Pfam" id="PF20436">
    <property type="entry name" value="LonB_AAA-LID"/>
    <property type="match status" value="1"/>
</dbReference>
<keyword evidence="1 3" id="KW-0645">Protease</keyword>
<dbReference type="Pfam" id="PF05362">
    <property type="entry name" value="Lon_C"/>
    <property type="match status" value="1"/>
</dbReference>
<dbReference type="EC" id="3.4.21.53" evidence="1"/>
<dbReference type="InterPro" id="IPR046843">
    <property type="entry name" value="LonB_AAA-LID"/>
</dbReference>
<dbReference type="OrthoDB" id="9758568at2"/>
<evidence type="ECO:0000313" key="3">
    <source>
        <dbReference type="EMBL" id="SHJ05612.1"/>
    </source>
</evidence>
<dbReference type="GO" id="GO:0030163">
    <property type="term" value="P:protein catabolic process"/>
    <property type="evidence" value="ECO:0007669"/>
    <property type="project" value="InterPro"/>
</dbReference>
<dbReference type="GO" id="GO:0005524">
    <property type="term" value="F:ATP binding"/>
    <property type="evidence" value="ECO:0007669"/>
    <property type="project" value="InterPro"/>
</dbReference>
<feature type="domain" description="Lon proteolytic" evidence="2">
    <location>
        <begin position="138"/>
        <end position="333"/>
    </location>
</feature>
<dbReference type="GO" id="GO:0004252">
    <property type="term" value="F:serine-type endopeptidase activity"/>
    <property type="evidence" value="ECO:0007669"/>
    <property type="project" value="UniProtKB-UniRule"/>
</dbReference>
<comment type="catalytic activity">
    <reaction evidence="1">
        <text>Hydrolysis of proteins in presence of ATP.</text>
        <dbReference type="EC" id="3.4.21.53"/>
    </reaction>
</comment>
<dbReference type="GO" id="GO:0004176">
    <property type="term" value="F:ATP-dependent peptidase activity"/>
    <property type="evidence" value="ECO:0007669"/>
    <property type="project" value="UniProtKB-UniRule"/>
</dbReference>
<dbReference type="Gene3D" id="3.30.230.10">
    <property type="match status" value="1"/>
</dbReference>
<evidence type="ECO:0000259" key="2">
    <source>
        <dbReference type="PROSITE" id="PS51786"/>
    </source>
</evidence>
<comment type="similarity">
    <text evidence="1">Belongs to the peptidase S16 family.</text>
</comment>
<dbReference type="STRING" id="1121919.SAMN02745975_01194"/>
<dbReference type="SUPFAM" id="SSF54211">
    <property type="entry name" value="Ribosomal protein S5 domain 2-like"/>
    <property type="match status" value="1"/>
</dbReference>
<dbReference type="InterPro" id="IPR020568">
    <property type="entry name" value="Ribosomal_Su5_D2-typ_SF"/>
</dbReference>
<dbReference type="InterPro" id="IPR014721">
    <property type="entry name" value="Ribsml_uS5_D2-typ_fold_subgr"/>
</dbReference>
<organism evidence="3 4">
    <name type="scientific">Geosporobacter subterraneus DSM 17957</name>
    <dbReference type="NCBI Taxonomy" id="1121919"/>
    <lineage>
        <taxon>Bacteria</taxon>
        <taxon>Bacillati</taxon>
        <taxon>Bacillota</taxon>
        <taxon>Clostridia</taxon>
        <taxon>Peptostreptococcales</taxon>
        <taxon>Thermotaleaceae</taxon>
        <taxon>Geosporobacter</taxon>
    </lineage>
</organism>
<accession>A0A1M6G6P6</accession>
<keyword evidence="1" id="KW-0378">Hydrolase</keyword>
<feature type="active site" evidence="1">
    <location>
        <position position="271"/>
    </location>
</feature>
<dbReference type="Gene3D" id="1.10.8.60">
    <property type="match status" value="1"/>
</dbReference>
<dbReference type="PANTHER" id="PTHR10046">
    <property type="entry name" value="ATP DEPENDENT LON PROTEASE FAMILY MEMBER"/>
    <property type="match status" value="1"/>
</dbReference>
<evidence type="ECO:0000313" key="4">
    <source>
        <dbReference type="Proteomes" id="UP000184536"/>
    </source>
</evidence>
<dbReference type="Proteomes" id="UP000184536">
    <property type="component" value="Unassembled WGS sequence"/>
</dbReference>
<feature type="active site" evidence="1">
    <location>
        <position position="228"/>
    </location>
</feature>
<dbReference type="PRINTS" id="PR00830">
    <property type="entry name" value="ENDOLAPTASE"/>
</dbReference>
<dbReference type="PROSITE" id="PS51786">
    <property type="entry name" value="LON_PROTEOLYTIC"/>
    <property type="match status" value="1"/>
</dbReference>
<evidence type="ECO:0000256" key="1">
    <source>
        <dbReference type="PROSITE-ProRule" id="PRU01122"/>
    </source>
</evidence>
<name>A0A1M6G6P6_9FIRM</name>
<keyword evidence="4" id="KW-1185">Reference proteome</keyword>
<reference evidence="4" key="1">
    <citation type="submission" date="2016-11" db="EMBL/GenBank/DDBJ databases">
        <authorList>
            <person name="Varghese N."/>
            <person name="Submissions S."/>
        </authorList>
    </citation>
    <scope>NUCLEOTIDE SEQUENCE [LARGE SCALE GENOMIC DNA]</scope>
    <source>
        <strain evidence="4">DSM 17957</strain>
    </source>
</reference>
<protein>
    <recommendedName>
        <fullName evidence="1">endopeptidase La</fullName>
        <ecNumber evidence="1">3.4.21.53</ecNumber>
    </recommendedName>
</protein>
<keyword evidence="1" id="KW-0720">Serine protease</keyword>
<proteinExistence type="inferred from homology"/>
<dbReference type="AlphaFoldDB" id="A0A1M6G6P6"/>
<dbReference type="InterPro" id="IPR008269">
    <property type="entry name" value="Lon_proteolytic"/>
</dbReference>
<sequence>MWRLLYTLDEEFEKLFKIKVDFDDRMDTGEENELSIAQFISYYCKKKNIRHLDTTGVAKVVEYCSRIAGSQKKLSTQFSKIAELLIEADVWAEVEREPYICDRHIKKAYDEKIYRNNMLEDRMLEMYKTKKIIIDIRDRKIGRINGLSVINLGDHVFGKPSVITATTFIGHKGVINIEREVEMSGSIHDKGVMILEGYLNERFAQEAPLSLTGKICFEQSYGGVDGDSASSTELYALLSSLGDVPLKQYIAVTGSVNQKGEVQPVGGVTEKIEGFFDICSYFGLTGDQGVMIPYQNVEDLVLKDDVIDAVQKGLFHIYPVSSIEEGIEILTDRSYPDIYEGIRAKLNKYAASENQNTSSTKNGRESGNLL</sequence>